<dbReference type="EMBL" id="DF967972">
    <property type="protein sequence ID" value="GAP15025.1"/>
    <property type="molecule type" value="Genomic_DNA"/>
</dbReference>
<organism evidence="1">
    <name type="scientific">Longilinea arvoryzae</name>
    <dbReference type="NCBI Taxonomy" id="360412"/>
    <lineage>
        <taxon>Bacteria</taxon>
        <taxon>Bacillati</taxon>
        <taxon>Chloroflexota</taxon>
        <taxon>Anaerolineae</taxon>
        <taxon>Anaerolineales</taxon>
        <taxon>Anaerolineaceae</taxon>
        <taxon>Longilinea</taxon>
    </lineage>
</organism>
<accession>A0A0S7BM43</accession>
<evidence type="ECO:0000313" key="1">
    <source>
        <dbReference type="EMBL" id="GAP15025.1"/>
    </source>
</evidence>
<keyword evidence="2" id="KW-1185">Reference proteome</keyword>
<name>A0A0S7BM43_9CHLR</name>
<dbReference type="RefSeq" id="WP_075074232.1">
    <property type="nucleotide sequence ID" value="NZ_DF967972.1"/>
</dbReference>
<dbReference type="Proteomes" id="UP000055060">
    <property type="component" value="Unassembled WGS sequence"/>
</dbReference>
<sequence>MQIEILYRPSYSVARVSLDSNETIRTESGAMVGMSAGVSIETKMQGGLLKSLARSVLGGESFFINTFHAGPTGGELLLAPSLPGDVFTLELQNEAFLVQSGSFLASSEGIETDTKWSGARTFFGGEGLIMLRCSGKGTLALSSFGAIHEMELAAGQTYTVDTGHLVAFTEQIGFRVRAIGGVKSTLFGGEGLVVDLTGPGRVLLQTRSQGAFLDWLLPKIPKQSSNNQ</sequence>
<dbReference type="PANTHER" id="PTHR43657:SF1">
    <property type="entry name" value="ALTERED INHERITANCE OF MITOCHONDRIA PROTEIN 24, MITOCHONDRIAL"/>
    <property type="match status" value="1"/>
</dbReference>
<dbReference type="SUPFAM" id="SSF51219">
    <property type="entry name" value="TRAP-like"/>
    <property type="match status" value="1"/>
</dbReference>
<reference evidence="1" key="1">
    <citation type="submission" date="2015-07" db="EMBL/GenBank/DDBJ databases">
        <title>Draft Genome Sequences of Anaerolinea thermolimosa IMO-1, Bellilinea caldifistulae GOMI-1, Leptolinea tardivitalis YMTK-2, Levilinea saccharolytica KIBI-1,Longilinea arvoryzae KOME-1, Previously Described as Members of the Anaerolineaceae (Chloroflexi).</title>
        <authorList>
            <person name="Sekiguchi Y."/>
            <person name="Ohashi A."/>
            <person name="Matsuura N."/>
            <person name="Tourlousse M.D."/>
        </authorList>
    </citation>
    <scope>NUCLEOTIDE SEQUENCE [LARGE SCALE GENOMIC DNA]</scope>
    <source>
        <strain evidence="1">KOME-1</strain>
    </source>
</reference>
<dbReference type="Pfam" id="PF01987">
    <property type="entry name" value="AIM24"/>
    <property type="match status" value="1"/>
</dbReference>
<dbReference type="Gene3D" id="3.60.160.10">
    <property type="entry name" value="Mitochondrial biogenesis AIM24"/>
    <property type="match status" value="1"/>
</dbReference>
<dbReference type="OrthoDB" id="9779518at2"/>
<dbReference type="InterPro" id="IPR002838">
    <property type="entry name" value="AIM24"/>
</dbReference>
<dbReference type="STRING" id="360412.LARV_02805"/>
<dbReference type="NCBIfam" id="TIGR00266">
    <property type="entry name" value="TIGR00266 family protein"/>
    <property type="match status" value="1"/>
</dbReference>
<dbReference type="AlphaFoldDB" id="A0A0S7BM43"/>
<evidence type="ECO:0000313" key="2">
    <source>
        <dbReference type="Proteomes" id="UP000055060"/>
    </source>
</evidence>
<dbReference type="InterPro" id="IPR036983">
    <property type="entry name" value="AIM24_sf"/>
</dbReference>
<protein>
    <submittedName>
        <fullName evidence="1">TIGR00266 family protein</fullName>
    </submittedName>
</protein>
<gene>
    <name evidence="1" type="ORF">LARV_02805</name>
</gene>
<proteinExistence type="predicted"/>
<dbReference type="InterPro" id="IPR016031">
    <property type="entry name" value="Trp_RNA-bd_attenuator-like_dom"/>
</dbReference>
<dbReference type="PANTHER" id="PTHR43657">
    <property type="entry name" value="TRYPTOPHAN RNA-BINDING ATTENUATOR PROTEIN-LIKE PROTEIN"/>
    <property type="match status" value="1"/>
</dbReference>